<name>A0A6C0UDF3_9EURY</name>
<proteinExistence type="predicted"/>
<dbReference type="GeneID" id="44078170"/>
<accession>A0A6C0UDF3</accession>
<gene>
    <name evidence="1" type="ORF">G3I44_02175</name>
</gene>
<organism evidence="1 2">
    <name type="scientific">Halogeometricum borinquense</name>
    <dbReference type="NCBI Taxonomy" id="60847"/>
    <lineage>
        <taxon>Archaea</taxon>
        <taxon>Methanobacteriati</taxon>
        <taxon>Methanobacteriota</taxon>
        <taxon>Stenosarchaea group</taxon>
        <taxon>Halobacteria</taxon>
        <taxon>Halobacteriales</taxon>
        <taxon>Haloferacaceae</taxon>
        <taxon>Halogeometricum</taxon>
    </lineage>
</organism>
<dbReference type="Proteomes" id="UP000465846">
    <property type="component" value="Chromosome"/>
</dbReference>
<evidence type="ECO:0000313" key="1">
    <source>
        <dbReference type="EMBL" id="QIB73190.1"/>
    </source>
</evidence>
<reference evidence="1 2" key="1">
    <citation type="submission" date="2020-02" db="EMBL/GenBank/DDBJ databases">
        <title>Whole genome sequence of Halogeometricum borinquense strain wsp4.</title>
        <authorList>
            <person name="Verma D.K."/>
            <person name="Gopal K."/>
            <person name="Prasad E.S."/>
        </authorList>
    </citation>
    <scope>NUCLEOTIDE SEQUENCE [LARGE SCALE GENOMIC DNA]</scope>
    <source>
        <strain evidence="2">wsp4</strain>
    </source>
</reference>
<protein>
    <submittedName>
        <fullName evidence="1">Uncharacterized protein</fullName>
    </submittedName>
</protein>
<sequence>MATWLNPRDGDAGAWGRQEDQPSRPPRIPPTLERAHEVSPPYQFSEARTYYGTLTGVEFDGDEYPSTEVKVVGGVTRGRTLKLHVRGFLWRPNYDDGPNAYRFKSQVVREQPPTETIPFDTYQFWQRTQRGTVTDDGVIVEFEPEEGTEQTVRTDQGFAELFEPLRIHIAELELVRNPQLASYVLRETDRWDAYGDVFRWRPSAFNRREVS</sequence>
<dbReference type="AlphaFoldDB" id="A0A6C0UDF3"/>
<evidence type="ECO:0000313" key="2">
    <source>
        <dbReference type="Proteomes" id="UP000465846"/>
    </source>
</evidence>
<dbReference type="RefSeq" id="WP_163485309.1">
    <property type="nucleotide sequence ID" value="NZ_CP048739.1"/>
</dbReference>
<dbReference type="EMBL" id="CP048739">
    <property type="protein sequence ID" value="QIB73190.1"/>
    <property type="molecule type" value="Genomic_DNA"/>
</dbReference>